<feature type="region of interest" description="Disordered" evidence="9">
    <location>
        <begin position="344"/>
        <end position="405"/>
    </location>
</feature>
<organism evidence="11 12">
    <name type="scientific">Mesocestoides corti</name>
    <name type="common">Flatworm</name>
    <dbReference type="NCBI Taxonomy" id="53468"/>
    <lineage>
        <taxon>Eukaryota</taxon>
        <taxon>Metazoa</taxon>
        <taxon>Spiralia</taxon>
        <taxon>Lophotrochozoa</taxon>
        <taxon>Platyhelminthes</taxon>
        <taxon>Cestoda</taxon>
        <taxon>Eucestoda</taxon>
        <taxon>Cyclophyllidea</taxon>
        <taxon>Mesocestoididae</taxon>
        <taxon>Mesocestoides</taxon>
    </lineage>
</organism>
<dbReference type="PANTHER" id="PTHR19845:SF0">
    <property type="entry name" value="KATANIN P80 WD40 REPEAT-CONTAINING SUBUNIT B1"/>
    <property type="match status" value="1"/>
</dbReference>
<feature type="domain" description="Katanin p80 subunit C-terminal" evidence="10">
    <location>
        <begin position="565"/>
        <end position="703"/>
    </location>
</feature>
<keyword evidence="7" id="KW-0132">Cell division</keyword>
<evidence type="ECO:0000313" key="11">
    <source>
        <dbReference type="EMBL" id="VDD74425.1"/>
    </source>
</evidence>
<keyword evidence="2 7" id="KW-0963">Cytoplasm</keyword>
<comment type="subunit">
    <text evidence="7">Interacts with KATNA1. This interaction enhances the microtubule binding and severing activity of KATNA1 and also targets this activity to the centrosome.</text>
</comment>
<keyword evidence="6 7" id="KW-0206">Cytoskeleton</keyword>
<feature type="repeat" description="WD" evidence="8">
    <location>
        <begin position="147"/>
        <end position="188"/>
    </location>
</feature>
<sequence>MQRKAWKLPSLCALPVEEFIAHSPGTVTCLAMGRKSARVMATGGEDRRVKLWAVGRPTCIMSLAGHTSSVESAQFSHNEDCMAAGSLSGSIRVWDLEEAKLVRALCGHVSSVLSLDFHPHGNFVASGSMDATVKLWDVSRKGCINTFRGHTGCVNMVRFSPDGNWIVSAGDDGRVKVWDLAAGKLLAELSGHTAPVTGIAYHPTVLLLASASADRTVRVFDLETFAQVSVSGIELAASAVRRIAFHPEGLCLYVATTEQLKIYNHETMSCLETVQVGWRGGGGLVDMAVAPTFNQLVGVSYSGSTVTTYIADVKSCVPFSSPSLHSPSSPQGISIAKGVHNLVPRPVEEPPQANQQVVRCKGDASQSGSALPTTGRKSFSLKSESNKPRVVPDDSIVPDAPSDVEESCPVIDDVAAYNRVFKPKRTIKRSPSRPTTCPSQQQQQPTASTTINPPNKLFPATPSEDDDSGPFCPPPAQPPASLPNDVDKVTSNPRDSNVEISDFLPNKTPPTGTADGNDPFAGMWSMMGDGPKPTPPRTLDAKSGGCETANASSEAAVIQRLRTPHSAFLSVLSTRHKNLTTVRLMWPRENLRAALESAILLQDQAVLVDVLRVLVSNNKQWSLDLVALLLPQLSKLIWSKYPAYVETTCQAVRIILKNFATLIRQTINTAHAIGVDVTHEERQAKCRACLTSLESIRSAFDSKDVATKAGQYGREVYAMFSLLE</sequence>
<dbReference type="Proteomes" id="UP000267029">
    <property type="component" value="Unassembled WGS sequence"/>
</dbReference>
<dbReference type="GO" id="GO:0008352">
    <property type="term" value="C:katanin complex"/>
    <property type="evidence" value="ECO:0007669"/>
    <property type="project" value="InterPro"/>
</dbReference>
<dbReference type="GO" id="GO:0005813">
    <property type="term" value="C:centrosome"/>
    <property type="evidence" value="ECO:0007669"/>
    <property type="project" value="UniProtKB-SubCell"/>
</dbReference>
<dbReference type="STRING" id="53468.A0A158QS77"/>
<dbReference type="Pfam" id="PF13925">
    <property type="entry name" value="Katanin_con80"/>
    <property type="match status" value="1"/>
</dbReference>
<dbReference type="SMART" id="SM00320">
    <property type="entry name" value="WD40"/>
    <property type="match status" value="6"/>
</dbReference>
<feature type="compositionally biased region" description="Polar residues" evidence="9">
    <location>
        <begin position="364"/>
        <end position="383"/>
    </location>
</feature>
<keyword evidence="5" id="KW-0677">Repeat</keyword>
<feature type="repeat" description="WD" evidence="8">
    <location>
        <begin position="189"/>
        <end position="230"/>
    </location>
</feature>
<comment type="function">
    <text evidence="7">Participates in a complex which severs microtubules in an ATP-dependent manner. May act to target the enzymatic subunit of this complex to sites of action such as the centrosome. Microtubule severing may promote rapid reorganization of cellular microtubule arrays and the release of microtubules from the centrosome following nucleation.</text>
</comment>
<dbReference type="PROSITE" id="PS00678">
    <property type="entry name" value="WD_REPEATS_1"/>
    <property type="match status" value="2"/>
</dbReference>
<evidence type="ECO:0000256" key="9">
    <source>
        <dbReference type="SAM" id="MobiDB-lite"/>
    </source>
</evidence>
<evidence type="ECO:0000256" key="1">
    <source>
        <dbReference type="ARBA" id="ARBA00004245"/>
    </source>
</evidence>
<reference evidence="11 12" key="1">
    <citation type="submission" date="2018-10" db="EMBL/GenBank/DDBJ databases">
        <authorList>
            <consortium name="Pathogen Informatics"/>
        </authorList>
    </citation>
    <scope>NUCLEOTIDE SEQUENCE [LARGE SCALE GENOMIC DNA]</scope>
</reference>
<dbReference type="InterPro" id="IPR020472">
    <property type="entry name" value="WD40_PAC1"/>
</dbReference>
<evidence type="ECO:0000256" key="3">
    <source>
        <dbReference type="ARBA" id="ARBA00022574"/>
    </source>
</evidence>
<dbReference type="Gene3D" id="2.130.10.10">
    <property type="entry name" value="YVTN repeat-like/Quinoprotein amine dehydrogenase"/>
    <property type="match status" value="3"/>
</dbReference>
<evidence type="ECO:0000256" key="5">
    <source>
        <dbReference type="ARBA" id="ARBA00022737"/>
    </source>
</evidence>
<dbReference type="InterPro" id="IPR026962">
    <property type="entry name" value="KTNB1"/>
</dbReference>
<evidence type="ECO:0000313" key="12">
    <source>
        <dbReference type="Proteomes" id="UP000267029"/>
    </source>
</evidence>
<feature type="compositionally biased region" description="Polar residues" evidence="9">
    <location>
        <begin position="489"/>
        <end position="499"/>
    </location>
</feature>
<gene>
    <name evidence="7" type="primary">KATNB1</name>
    <name evidence="11" type="ORF">MCOS_LOCUS428</name>
</gene>
<dbReference type="GO" id="GO:0051301">
    <property type="term" value="P:cell division"/>
    <property type="evidence" value="ECO:0007669"/>
    <property type="project" value="UniProtKB-KW"/>
</dbReference>
<dbReference type="FunFam" id="2.130.10.10:FF:000462">
    <property type="entry name" value="Katanin p80 WD40 repeat-containing subunit B1"/>
    <property type="match status" value="1"/>
</dbReference>
<dbReference type="InterPro" id="IPR015943">
    <property type="entry name" value="WD40/YVTN_repeat-like_dom_sf"/>
</dbReference>
<keyword evidence="7" id="KW-0131">Cell cycle</keyword>
<proteinExistence type="inferred from homology"/>
<keyword evidence="4 7" id="KW-0493">Microtubule</keyword>
<keyword evidence="3 8" id="KW-0853">WD repeat</keyword>
<keyword evidence="12" id="KW-1185">Reference proteome</keyword>
<accession>A0A158QS77</accession>
<name>A0A158QS77_MESCO</name>
<comment type="similarity">
    <text evidence="7">Belongs to the WD repeat KATNB1 family.</text>
</comment>
<evidence type="ECO:0000259" key="10">
    <source>
        <dbReference type="Pfam" id="PF13925"/>
    </source>
</evidence>
<keyword evidence="7" id="KW-0498">Mitosis</keyword>
<dbReference type="PROSITE" id="PS50082">
    <property type="entry name" value="WD_REPEATS_2"/>
    <property type="match status" value="4"/>
</dbReference>
<protein>
    <recommendedName>
        <fullName evidence="7">Katanin p80 WD40 repeat-containing subunit B1</fullName>
        <shortName evidence="7">Katanin p80 subunit B1</shortName>
    </recommendedName>
    <alternativeName>
        <fullName evidence="7">p80 katanin</fullName>
    </alternativeName>
</protein>
<feature type="region of interest" description="Disordered" evidence="9">
    <location>
        <begin position="422"/>
        <end position="520"/>
    </location>
</feature>
<dbReference type="GO" id="GO:0005874">
    <property type="term" value="C:microtubule"/>
    <property type="evidence" value="ECO:0007669"/>
    <property type="project" value="UniProtKB-KW"/>
</dbReference>
<dbReference type="EMBL" id="UXSR01000037">
    <property type="protein sequence ID" value="VDD74425.1"/>
    <property type="molecule type" value="Genomic_DNA"/>
</dbReference>
<dbReference type="GO" id="GO:0051013">
    <property type="term" value="P:microtubule severing"/>
    <property type="evidence" value="ECO:0007669"/>
    <property type="project" value="UniProtKB-UniRule"/>
</dbReference>
<dbReference type="SUPFAM" id="SSF50978">
    <property type="entry name" value="WD40 repeat-like"/>
    <property type="match status" value="1"/>
</dbReference>
<dbReference type="GO" id="GO:0007019">
    <property type="term" value="P:microtubule depolymerization"/>
    <property type="evidence" value="ECO:0007669"/>
    <property type="project" value="TreeGrafter"/>
</dbReference>
<dbReference type="InterPro" id="IPR036322">
    <property type="entry name" value="WD40_repeat_dom_sf"/>
</dbReference>
<feature type="repeat" description="WD" evidence="8">
    <location>
        <begin position="105"/>
        <end position="146"/>
    </location>
</feature>
<feature type="repeat" description="WD" evidence="8">
    <location>
        <begin position="63"/>
        <end position="104"/>
    </location>
</feature>
<evidence type="ECO:0000256" key="4">
    <source>
        <dbReference type="ARBA" id="ARBA00022701"/>
    </source>
</evidence>
<dbReference type="GO" id="GO:0008017">
    <property type="term" value="F:microtubule binding"/>
    <property type="evidence" value="ECO:0007669"/>
    <property type="project" value="UniProtKB-UniRule"/>
</dbReference>
<dbReference type="InterPro" id="IPR028021">
    <property type="entry name" value="Katanin_C-terminal"/>
</dbReference>
<comment type="subcellular location">
    <subcellularLocation>
        <location evidence="1 7">Cytoplasm</location>
        <location evidence="1 7">Cytoskeleton</location>
    </subcellularLocation>
    <subcellularLocation>
        <location evidence="7">Cytoplasm</location>
    </subcellularLocation>
    <subcellularLocation>
        <location evidence="7">Cytoplasm</location>
        <location evidence="7">Cytoskeleton</location>
        <location evidence="7">Microtubule organizing center</location>
        <location evidence="7">Centrosome</location>
    </subcellularLocation>
    <subcellularLocation>
        <location evidence="7">Cytoplasm</location>
        <location evidence="7">Cytoskeleton</location>
        <location evidence="7">Spindle pole</location>
    </subcellularLocation>
    <subcellularLocation>
        <location evidence="7">Cytoplasm</location>
        <location evidence="7">Cytoskeleton</location>
        <location evidence="7">Spindle</location>
    </subcellularLocation>
    <text evidence="7">Predominantly cytoplasmic. Localized to the interphase centrosome and mitotic spindle poles.</text>
</comment>
<dbReference type="HAMAP" id="MF_03022">
    <property type="entry name" value="Katanin_p80_B1"/>
    <property type="match status" value="1"/>
</dbReference>
<dbReference type="InterPro" id="IPR019775">
    <property type="entry name" value="WD40_repeat_CS"/>
</dbReference>
<dbReference type="AlphaFoldDB" id="A0A158QS77"/>
<dbReference type="CDD" id="cd00200">
    <property type="entry name" value="WD40"/>
    <property type="match status" value="1"/>
</dbReference>
<feature type="compositionally biased region" description="Pro residues" evidence="9">
    <location>
        <begin position="471"/>
        <end position="481"/>
    </location>
</feature>
<dbReference type="GO" id="GO:0005737">
    <property type="term" value="C:cytoplasm"/>
    <property type="evidence" value="ECO:0007669"/>
    <property type="project" value="UniProtKB-SubCell"/>
</dbReference>
<dbReference type="GO" id="GO:0000922">
    <property type="term" value="C:spindle pole"/>
    <property type="evidence" value="ECO:0007669"/>
    <property type="project" value="UniProtKB-SubCell"/>
</dbReference>
<evidence type="ECO:0000256" key="6">
    <source>
        <dbReference type="ARBA" id="ARBA00023212"/>
    </source>
</evidence>
<dbReference type="OrthoDB" id="10251605at2759"/>
<dbReference type="PRINTS" id="PR00320">
    <property type="entry name" value="GPROTEINBRPT"/>
</dbReference>
<evidence type="ECO:0000256" key="8">
    <source>
        <dbReference type="PROSITE-ProRule" id="PRU00221"/>
    </source>
</evidence>
<evidence type="ECO:0000256" key="2">
    <source>
        <dbReference type="ARBA" id="ARBA00022490"/>
    </source>
</evidence>
<dbReference type="Pfam" id="PF00400">
    <property type="entry name" value="WD40"/>
    <property type="match status" value="5"/>
</dbReference>
<dbReference type="PANTHER" id="PTHR19845">
    <property type="entry name" value="KATANIN P80 SUBUNIT"/>
    <property type="match status" value="1"/>
</dbReference>
<feature type="compositionally biased region" description="Low complexity" evidence="9">
    <location>
        <begin position="432"/>
        <end position="450"/>
    </location>
</feature>
<dbReference type="PROSITE" id="PS50294">
    <property type="entry name" value="WD_REPEATS_REGION"/>
    <property type="match status" value="4"/>
</dbReference>
<dbReference type="InterPro" id="IPR001680">
    <property type="entry name" value="WD40_rpt"/>
</dbReference>
<evidence type="ECO:0000256" key="7">
    <source>
        <dbReference type="HAMAP-Rule" id="MF_03022"/>
    </source>
</evidence>
<feature type="compositionally biased region" description="Basic residues" evidence="9">
    <location>
        <begin position="422"/>
        <end position="431"/>
    </location>
</feature>